<organism evidence="1 2">
    <name type="scientific">Kutzneria buriramensis</name>
    <dbReference type="NCBI Taxonomy" id="1045776"/>
    <lineage>
        <taxon>Bacteria</taxon>
        <taxon>Bacillati</taxon>
        <taxon>Actinomycetota</taxon>
        <taxon>Actinomycetes</taxon>
        <taxon>Pseudonocardiales</taxon>
        <taxon>Pseudonocardiaceae</taxon>
        <taxon>Kutzneria</taxon>
    </lineage>
</organism>
<dbReference type="AlphaFoldDB" id="A0A3E0HMT4"/>
<protein>
    <recommendedName>
        <fullName evidence="3">NB-ARC domain-containing protein</fullName>
    </recommendedName>
</protein>
<dbReference type="InterPro" id="IPR011990">
    <property type="entry name" value="TPR-like_helical_dom_sf"/>
</dbReference>
<dbReference type="SUPFAM" id="SSF52540">
    <property type="entry name" value="P-loop containing nucleoside triphosphate hydrolases"/>
    <property type="match status" value="1"/>
</dbReference>
<evidence type="ECO:0008006" key="3">
    <source>
        <dbReference type="Google" id="ProtNLM"/>
    </source>
</evidence>
<dbReference type="PANTHER" id="PTHR35205:SF1">
    <property type="entry name" value="ZU5 DOMAIN-CONTAINING PROTEIN"/>
    <property type="match status" value="1"/>
</dbReference>
<dbReference type="PANTHER" id="PTHR35205">
    <property type="entry name" value="NB-ARC AND TPR DOMAIN PROTEIN"/>
    <property type="match status" value="1"/>
</dbReference>
<sequence>MAWLSTTTRPWLIVLDDVQVPAEIEQWWPDPTKTGQVIVTTRYRGDSLIRVDRQVIEVGLYTFEQALEYLHRRLDHQPHLLADPRQRTSPDDLLAALAHDLGYLPLALSHASAYLREGQVSVTAYRMKFADYRTRLEKLFVPPDQFPDRYQDTVAATWTVSIHKAAELMPGGVVPMVMLLASVLDPDGIPRSVFASDAVGSWVRSVLRRAPEDGEVMSAVRMLHRFNLLTDNPAEGTTPVISVHGLVQRATRDAALRTEHAWLTTAHAASDALLEVWPDVERDTALAAALRSNTEQLVAVADVALWGSGAIGVLFRYANSLGRAGMETAAVAYLTRLAATARDRLGPEHRHTLAARQYLARWQGEAGDPAGAATALAELLDDMTRVLGTDDPLSVLTRNSLGEWQGRRGNSHEAAATLHANLNNTAHALAFRGGGTLFMRAQTSPSGAARAAS</sequence>
<dbReference type="InterPro" id="IPR027417">
    <property type="entry name" value="P-loop_NTPase"/>
</dbReference>
<dbReference type="Gene3D" id="1.25.40.10">
    <property type="entry name" value="Tetratricopeptide repeat domain"/>
    <property type="match status" value="1"/>
</dbReference>
<keyword evidence="2" id="KW-1185">Reference proteome</keyword>
<accession>A0A3E0HMT4</accession>
<dbReference type="SUPFAM" id="SSF48452">
    <property type="entry name" value="TPR-like"/>
    <property type="match status" value="1"/>
</dbReference>
<comment type="caution">
    <text evidence="1">The sequence shown here is derived from an EMBL/GenBank/DDBJ whole genome shotgun (WGS) entry which is preliminary data.</text>
</comment>
<dbReference type="EMBL" id="QUNO01000006">
    <property type="protein sequence ID" value="REH47315.1"/>
    <property type="molecule type" value="Genomic_DNA"/>
</dbReference>
<gene>
    <name evidence="1" type="ORF">BCF44_106480</name>
</gene>
<dbReference type="Proteomes" id="UP000256269">
    <property type="component" value="Unassembled WGS sequence"/>
</dbReference>
<evidence type="ECO:0000313" key="2">
    <source>
        <dbReference type="Proteomes" id="UP000256269"/>
    </source>
</evidence>
<evidence type="ECO:0000313" key="1">
    <source>
        <dbReference type="EMBL" id="REH47315.1"/>
    </source>
</evidence>
<reference evidence="1 2" key="1">
    <citation type="submission" date="2018-08" db="EMBL/GenBank/DDBJ databases">
        <title>Genomic Encyclopedia of Archaeal and Bacterial Type Strains, Phase II (KMG-II): from individual species to whole genera.</title>
        <authorList>
            <person name="Goeker M."/>
        </authorList>
    </citation>
    <scope>NUCLEOTIDE SEQUENCE [LARGE SCALE GENOMIC DNA]</scope>
    <source>
        <strain evidence="1 2">DSM 45791</strain>
    </source>
</reference>
<name>A0A3E0HMT4_9PSEU</name>
<proteinExistence type="predicted"/>